<evidence type="ECO:0000313" key="1">
    <source>
        <dbReference type="EMBL" id="MBB5671980.1"/>
    </source>
</evidence>
<organism evidence="1">
    <name type="scientific">Xanthomonas arboricola</name>
    <dbReference type="NCBI Taxonomy" id="56448"/>
    <lineage>
        <taxon>Bacteria</taxon>
        <taxon>Pseudomonadati</taxon>
        <taxon>Pseudomonadota</taxon>
        <taxon>Gammaproteobacteria</taxon>
        <taxon>Lysobacterales</taxon>
        <taxon>Lysobacteraceae</taxon>
        <taxon>Xanthomonas</taxon>
    </lineage>
</organism>
<sequence>MSLLFDALPPEPHKPVLEIVARHADVANRYRLHAIAQKPPQCSPPA</sequence>
<dbReference type="Proteomes" id="UP000528595">
    <property type="component" value="Unassembled WGS sequence"/>
</dbReference>
<protein>
    <submittedName>
        <fullName evidence="1">Uncharacterized protein</fullName>
    </submittedName>
</protein>
<gene>
    <name evidence="1" type="ORF">FHR65_003565</name>
</gene>
<name>A0AB73H1G3_9XANT</name>
<dbReference type="EMBL" id="JACIIQ010000018">
    <property type="protein sequence ID" value="MBB5671980.1"/>
    <property type="molecule type" value="Genomic_DNA"/>
</dbReference>
<dbReference type="RefSeq" id="WP_160954643.1">
    <property type="nucleotide sequence ID" value="NZ_JACHNQ010000001.1"/>
</dbReference>
<comment type="caution">
    <text evidence="1">The sequence shown here is derived from an EMBL/GenBank/DDBJ whole genome shotgun (WGS) entry which is preliminary data.</text>
</comment>
<proteinExistence type="predicted"/>
<reference evidence="1" key="1">
    <citation type="submission" date="2020-08" db="EMBL/GenBank/DDBJ databases">
        <title>Studying the diversity of plant-associated saprophytic bacteria and their role in host health and plant-pathogen interactions.</title>
        <authorList>
            <person name="Potnis N."/>
        </authorList>
    </citation>
    <scope>NUCLEOTIDE SEQUENCE</scope>
    <source>
        <strain evidence="1">F21</strain>
    </source>
</reference>
<accession>A0AB73H1G3</accession>
<dbReference type="AlphaFoldDB" id="A0AB73H1G3"/>